<feature type="non-terminal residue" evidence="1">
    <location>
        <position position="1"/>
    </location>
</feature>
<comment type="caution">
    <text evidence="1">The sequence shown here is derived from an EMBL/GenBank/DDBJ whole genome shotgun (WGS) entry which is preliminary data.</text>
</comment>
<accession>A0A118K046</accession>
<evidence type="ECO:0000313" key="1">
    <source>
        <dbReference type="EMBL" id="KVI00885.1"/>
    </source>
</evidence>
<dbReference type="EMBL" id="LEKV01003185">
    <property type="protein sequence ID" value="KVI00885.1"/>
    <property type="molecule type" value="Genomic_DNA"/>
</dbReference>
<dbReference type="Gramene" id="KVI00885">
    <property type="protein sequence ID" value="KVI00885"/>
    <property type="gene ID" value="Ccrd_020855"/>
</dbReference>
<evidence type="ECO:0000313" key="2">
    <source>
        <dbReference type="Proteomes" id="UP000243975"/>
    </source>
</evidence>
<keyword evidence="2" id="KW-1185">Reference proteome</keyword>
<name>A0A118K046_CYNCS</name>
<reference evidence="1 2" key="1">
    <citation type="journal article" date="2016" name="Sci. Rep.">
        <title>The genome sequence of the outbreeding globe artichoke constructed de novo incorporating a phase-aware low-pass sequencing strategy of F1 progeny.</title>
        <authorList>
            <person name="Scaglione D."/>
            <person name="Reyes-Chin-Wo S."/>
            <person name="Acquadro A."/>
            <person name="Froenicke L."/>
            <person name="Portis E."/>
            <person name="Beitel C."/>
            <person name="Tirone M."/>
            <person name="Mauro R."/>
            <person name="Lo Monaco A."/>
            <person name="Mauromicale G."/>
            <person name="Faccioli P."/>
            <person name="Cattivelli L."/>
            <person name="Rieseberg L."/>
            <person name="Michelmore R."/>
            <person name="Lanteri S."/>
        </authorList>
    </citation>
    <scope>NUCLEOTIDE SEQUENCE [LARGE SCALE GENOMIC DNA]</scope>
    <source>
        <strain evidence="1">2C</strain>
    </source>
</reference>
<dbReference type="Proteomes" id="UP000243975">
    <property type="component" value="Unassembled WGS sequence"/>
</dbReference>
<proteinExistence type="predicted"/>
<gene>
    <name evidence="1" type="ORF">Ccrd_020855</name>
</gene>
<dbReference type="AlphaFoldDB" id="A0A118K046"/>
<protein>
    <submittedName>
        <fullName evidence="1">Uncharacterized protein</fullName>
    </submittedName>
</protein>
<organism evidence="1 2">
    <name type="scientific">Cynara cardunculus var. scolymus</name>
    <name type="common">Globe artichoke</name>
    <name type="synonym">Cynara scolymus</name>
    <dbReference type="NCBI Taxonomy" id="59895"/>
    <lineage>
        <taxon>Eukaryota</taxon>
        <taxon>Viridiplantae</taxon>
        <taxon>Streptophyta</taxon>
        <taxon>Embryophyta</taxon>
        <taxon>Tracheophyta</taxon>
        <taxon>Spermatophyta</taxon>
        <taxon>Magnoliopsida</taxon>
        <taxon>eudicotyledons</taxon>
        <taxon>Gunneridae</taxon>
        <taxon>Pentapetalae</taxon>
        <taxon>asterids</taxon>
        <taxon>campanulids</taxon>
        <taxon>Asterales</taxon>
        <taxon>Asteraceae</taxon>
        <taxon>Carduoideae</taxon>
        <taxon>Cardueae</taxon>
        <taxon>Carduinae</taxon>
        <taxon>Cynara</taxon>
    </lineage>
</organism>
<sequence length="126" mass="14458">MQIRKMASSSRAVAIEKVSNESFFISWKEKVTNESLVGRRMEFFLQLQNFRWVLAVSGVQTIHHDMEFAIDQTFYLCYKQSTTGLGKGVWKRRCDVAAWLEAQISNGPFIDNNDTTLSDESEIIGQ</sequence>